<comment type="similarity">
    <text evidence="2">Belongs to the eukaryotic RPA49/POLR1E RNA polymerase subunit family.</text>
</comment>
<reference evidence="7 8" key="1">
    <citation type="submission" date="2018-11" db="EMBL/GenBank/DDBJ databases">
        <authorList>
            <consortium name="Pathogen Informatics"/>
        </authorList>
    </citation>
    <scope>NUCLEOTIDE SEQUENCE [LARGE SCALE GENOMIC DNA]</scope>
    <source>
        <strain evidence="7 8">Zambia</strain>
    </source>
</reference>
<keyword evidence="4" id="KW-0804">Transcription</keyword>
<dbReference type="STRING" id="48269.A0A183MMU5"/>
<proteinExistence type="inferred from homology"/>
<evidence type="ECO:0000256" key="4">
    <source>
        <dbReference type="ARBA" id="ARBA00023163"/>
    </source>
</evidence>
<name>A0A183MMU5_9TREM</name>
<comment type="subcellular location">
    <subcellularLocation>
        <location evidence="1">Nucleus</location>
        <location evidence="1">Nucleolus</location>
    </subcellularLocation>
</comment>
<evidence type="ECO:0000256" key="2">
    <source>
        <dbReference type="ARBA" id="ARBA00009430"/>
    </source>
</evidence>
<protein>
    <submittedName>
        <fullName evidence="7">Uncharacterized protein</fullName>
    </submittedName>
</protein>
<keyword evidence="3" id="KW-0240">DNA-directed RNA polymerase</keyword>
<keyword evidence="5" id="KW-0539">Nucleus</keyword>
<feature type="compositionally biased region" description="Low complexity" evidence="6">
    <location>
        <begin position="352"/>
        <end position="366"/>
    </location>
</feature>
<dbReference type="GO" id="GO:0006351">
    <property type="term" value="P:DNA-templated transcription"/>
    <property type="evidence" value="ECO:0007669"/>
    <property type="project" value="InterPro"/>
</dbReference>
<dbReference type="Pfam" id="PF06870">
    <property type="entry name" value="RNA_pol_I_A49"/>
    <property type="match status" value="1"/>
</dbReference>
<evidence type="ECO:0000256" key="6">
    <source>
        <dbReference type="SAM" id="MobiDB-lite"/>
    </source>
</evidence>
<feature type="region of interest" description="Disordered" evidence="6">
    <location>
        <begin position="665"/>
        <end position="728"/>
    </location>
</feature>
<evidence type="ECO:0000313" key="8">
    <source>
        <dbReference type="Proteomes" id="UP000277204"/>
    </source>
</evidence>
<evidence type="ECO:0000313" key="7">
    <source>
        <dbReference type="EMBL" id="VDP23671.1"/>
    </source>
</evidence>
<evidence type="ECO:0000256" key="1">
    <source>
        <dbReference type="ARBA" id="ARBA00004604"/>
    </source>
</evidence>
<feature type="compositionally biased region" description="Low complexity" evidence="6">
    <location>
        <begin position="446"/>
        <end position="463"/>
    </location>
</feature>
<dbReference type="GO" id="GO:0005730">
    <property type="term" value="C:nucleolus"/>
    <property type="evidence" value="ECO:0007669"/>
    <property type="project" value="UniProtKB-SubCell"/>
</dbReference>
<keyword evidence="8" id="KW-1185">Reference proteome</keyword>
<feature type="compositionally biased region" description="Polar residues" evidence="6">
    <location>
        <begin position="318"/>
        <end position="337"/>
    </location>
</feature>
<dbReference type="GO" id="GO:0003677">
    <property type="term" value="F:DNA binding"/>
    <property type="evidence" value="ECO:0007669"/>
    <property type="project" value="InterPro"/>
</dbReference>
<dbReference type="PANTHER" id="PTHR14440">
    <property type="entry name" value="DNA-DIRECTED RNA POLYMERASE I SUBUNIT RPA49"/>
    <property type="match status" value="1"/>
</dbReference>
<feature type="region of interest" description="Disordered" evidence="6">
    <location>
        <begin position="446"/>
        <end position="468"/>
    </location>
</feature>
<gene>
    <name evidence="7" type="ORF">SMRZ_LOCUS17370</name>
</gene>
<dbReference type="Proteomes" id="UP000277204">
    <property type="component" value="Unassembled WGS sequence"/>
</dbReference>
<feature type="compositionally biased region" description="Basic residues" evidence="6">
    <location>
        <begin position="678"/>
        <end position="704"/>
    </location>
</feature>
<sequence length="1668" mass="186674">MLLVHLNTNKCDILLALTDDLVLSSSCSLYSMLLTSLILRPDDTFPFPPGLSTFPLTVHMGPDDEYQPHLHEFVAYPELLTLSIDQLSTCILKGLSMVHSLIQCTLSVPKELYMLQKDQLTLHGTVHNTKDDDNDNGNKIPKSDENNESTSPQENRFIIVNRGIYNRLNALIQIQNTEKMIIMPKRIQWSLGLINNRKNSSLNQKFIDCNSLISSSSSQLTNKTNRSISSLDKELLTNSDDKHNDENIIHNSNQNRTDNHDEIINNNFCNGYLRDWVGLSISDHDNDFNHNYQHHCHVNCPTMNKTLNNTSSSSLSSAVNGNDNSSMRADSSVTERSSCLVKPNDHSTTIDNNNNSNNNNNNNNNNNIMNSIRIAFVRPAKLRRSRLRGTDSLVIKFKRHTLSRNYYPSELVPNSIVQYNEQLNCDKFFNSNTTFMTTNTTSTITTINTSNSNDSSSNNSHNSSTEKRMRCDQNKILCILTSPLNYSSNYYPRNTCYDGYQNHPHHYHHNNRLLSPTTLTTSSIASRVKWGANLTLLSNSLTNDHDINDNLQKNYPINHQYDSESNTKQFNQFTNEFNTHKIFLSPSLSSSSSSTVMLRTCQHDLDKIILHPRPRIPPKRLDLANQDLELALKRSLSDCTMQSSNKNYHNSSIKKSLAYKVRLNNQHTGNRDSTNKNLVRRTKAVLRSKRKRHKTFSNSRRQKSKAGNVKGQRHKSSGNSPITNSTENSFVSNQSHIVSDDSVINDLNEDGDRLVNDNLSRLPLPKLTLAKNSVGEFNVVENREENTGKFPEICDRKTTTNNITVTSMSNDNIDSSVLNSCQAIISPSSLSSSLTSSKVTCKSLKRKSDNKQRVNCLNNDRTVNKISQINSEVLQDSNDVGDIITDELEHSSRIVISSVDKHEQITTTTPTGSFKTDEEYSTFTTTYEYTPVMKCVVSNKSTADSTNLSSVSPQQVIQWEIPKSTSLTDNSNALGFVQSVVHNTLVTPSFAITTTPTTPNQISCGHSINFTNQHQNSSHLSPRIISVTCQMFIIVYPLLIILVHPVTMWSRLTNPLPAPDPPTKLFNTKRVPFQHPPQLTPTIIDHKFQQFPVIGSGNSICNTQGIPQTLVTNHLPYHITSNSTTIPIDSVVHLPTDVYLKQNMNTNVVGLATNPLQYSTLCNPSPLNDLNSKQFLQNLNKIQLSSQLYSPFPTPMHLSLPPPLFPTTQFSLVSSSSSPAVSSPVFSSGNQIHHWPYVNFLSNSNISKLTGNIPVGYDTTSLLMPSGNPILNNSNNSNNIQNGFLSYPFLLANSTFTNTGQLNLCSSTPLLGACPSSLQSVLGASCILGAQNLNTPFSLGTSDMTVTDVLPAHVDFLLILPSDDVIEVPNSVKADRATLINAFGSVKKQRALREMERNQTQKNSVTNAQVIDRAMHGQTKLKHDNEANSNNPDNEMDCSNSQTDERLRLLPPIVLKASCPADVYPYEKLVPPRISEALNSEVQSIISADVNSIDTLINKSIYPQWIRNKLYNLCTTKSEGYTKHVTGLVFLSHMFALFHLPNRDLMRKVPLPDTPNTVNKYLLTQFTASVSRNGMGRLKVRAMSPMLRDKLITHMLVLILHCDNFKTIVDSLTVDFKIGRERLTQFFQYLGCKCSKVENTQNKSEMNMVAELVTPVRLPDLKSNRTPH</sequence>
<accession>A0A183MMU5</accession>
<feature type="region of interest" description="Disordered" evidence="6">
    <location>
        <begin position="125"/>
        <end position="154"/>
    </location>
</feature>
<dbReference type="GO" id="GO:0000428">
    <property type="term" value="C:DNA-directed RNA polymerase complex"/>
    <property type="evidence" value="ECO:0007669"/>
    <property type="project" value="UniProtKB-KW"/>
</dbReference>
<evidence type="ECO:0000256" key="5">
    <source>
        <dbReference type="ARBA" id="ARBA00023242"/>
    </source>
</evidence>
<dbReference type="InterPro" id="IPR009668">
    <property type="entry name" value="RNA_pol-assoc_fac_A49-like"/>
</dbReference>
<evidence type="ECO:0000256" key="3">
    <source>
        <dbReference type="ARBA" id="ARBA00022478"/>
    </source>
</evidence>
<organism evidence="7 8">
    <name type="scientific">Schistosoma margrebowiei</name>
    <dbReference type="NCBI Taxonomy" id="48269"/>
    <lineage>
        <taxon>Eukaryota</taxon>
        <taxon>Metazoa</taxon>
        <taxon>Spiralia</taxon>
        <taxon>Lophotrochozoa</taxon>
        <taxon>Platyhelminthes</taxon>
        <taxon>Trematoda</taxon>
        <taxon>Digenea</taxon>
        <taxon>Strigeidida</taxon>
        <taxon>Schistosomatoidea</taxon>
        <taxon>Schistosomatidae</taxon>
        <taxon>Schistosoma</taxon>
    </lineage>
</organism>
<dbReference type="EMBL" id="UZAI01017356">
    <property type="protein sequence ID" value="VDP23671.1"/>
    <property type="molecule type" value="Genomic_DNA"/>
</dbReference>
<feature type="region of interest" description="Disordered" evidence="6">
    <location>
        <begin position="309"/>
        <end position="366"/>
    </location>
</feature>
<feature type="compositionally biased region" description="Polar residues" evidence="6">
    <location>
        <begin position="717"/>
        <end position="728"/>
    </location>
</feature>